<evidence type="ECO:0000313" key="2">
    <source>
        <dbReference type="Proteomes" id="UP001142055"/>
    </source>
</evidence>
<proteinExistence type="predicted"/>
<dbReference type="Proteomes" id="UP001142055">
    <property type="component" value="Chromosome 2"/>
</dbReference>
<gene>
    <name evidence="1" type="ORF">RDWZM_005132</name>
</gene>
<protein>
    <submittedName>
        <fullName evidence="1">Uncharacterized protein</fullName>
    </submittedName>
</protein>
<sequence length="74" mass="9331">YAFIFFYRYLCISEYSDRMIERMEQHFSCLTFNVRTQRVKERIGHASYDYKRDMRFDLFVQFNCMQLSFHYYSS</sequence>
<dbReference type="EMBL" id="JAPWDV010000002">
    <property type="protein sequence ID" value="KAJ6219320.1"/>
    <property type="molecule type" value="Genomic_DNA"/>
</dbReference>
<evidence type="ECO:0000313" key="1">
    <source>
        <dbReference type="EMBL" id="KAJ6219320.1"/>
    </source>
</evidence>
<keyword evidence="2" id="KW-1185">Reference proteome</keyword>
<dbReference type="AlphaFoldDB" id="A0A9Q0M8V2"/>
<comment type="caution">
    <text evidence="1">The sequence shown here is derived from an EMBL/GenBank/DDBJ whole genome shotgun (WGS) entry which is preliminary data.</text>
</comment>
<name>A0A9Q0M8V2_BLOTA</name>
<accession>A0A9Q0M8V2</accession>
<organism evidence="1 2">
    <name type="scientific">Blomia tropicalis</name>
    <name type="common">Mite</name>
    <dbReference type="NCBI Taxonomy" id="40697"/>
    <lineage>
        <taxon>Eukaryota</taxon>
        <taxon>Metazoa</taxon>
        <taxon>Ecdysozoa</taxon>
        <taxon>Arthropoda</taxon>
        <taxon>Chelicerata</taxon>
        <taxon>Arachnida</taxon>
        <taxon>Acari</taxon>
        <taxon>Acariformes</taxon>
        <taxon>Sarcoptiformes</taxon>
        <taxon>Astigmata</taxon>
        <taxon>Glycyphagoidea</taxon>
        <taxon>Echimyopodidae</taxon>
        <taxon>Blomia</taxon>
    </lineage>
</organism>
<reference evidence="1" key="1">
    <citation type="submission" date="2022-12" db="EMBL/GenBank/DDBJ databases">
        <title>Genome assemblies of Blomia tropicalis.</title>
        <authorList>
            <person name="Cui Y."/>
        </authorList>
    </citation>
    <scope>NUCLEOTIDE SEQUENCE</scope>
    <source>
        <tissue evidence="1">Adult mites</tissue>
    </source>
</reference>
<feature type="non-terminal residue" evidence="1">
    <location>
        <position position="1"/>
    </location>
</feature>